<feature type="domain" description="Phosphofurin acidic cluster sorting protein 1/2 C-terminal" evidence="4">
    <location>
        <begin position="480"/>
        <end position="862"/>
    </location>
</feature>
<reference evidence="7" key="1">
    <citation type="submission" date="2025-08" db="UniProtKB">
        <authorList>
            <consortium name="RefSeq"/>
        </authorList>
    </citation>
    <scope>IDENTIFICATION</scope>
    <source>
        <tissue evidence="7">Muscle</tissue>
    </source>
</reference>
<feature type="compositionally biased region" description="Basic and acidic residues" evidence="3">
    <location>
        <begin position="201"/>
        <end position="214"/>
    </location>
</feature>
<evidence type="ECO:0000256" key="3">
    <source>
        <dbReference type="SAM" id="MobiDB-lite"/>
    </source>
</evidence>
<dbReference type="PANTHER" id="PTHR13280:SF17">
    <property type="entry name" value="KRUEPPEL TARGET AT 95D, ISOFORM A"/>
    <property type="match status" value="1"/>
</dbReference>
<dbReference type="InterPro" id="IPR057541">
    <property type="entry name" value="PACS1/2_N"/>
</dbReference>
<dbReference type="Pfam" id="PF25332">
    <property type="entry name" value="C2_PACS_N"/>
    <property type="match status" value="1"/>
</dbReference>
<feature type="region of interest" description="Disordered" evidence="3">
    <location>
        <begin position="680"/>
        <end position="728"/>
    </location>
</feature>
<dbReference type="GeneID" id="117235984"/>
<dbReference type="PANTHER" id="PTHR13280">
    <property type="entry name" value="PHOSPHOFURIN ACIDIC CLUSTER SORTING PROTEIN"/>
    <property type="match status" value="1"/>
</dbReference>
<feature type="region of interest" description="Disordered" evidence="3">
    <location>
        <begin position="364"/>
        <end position="475"/>
    </location>
</feature>
<dbReference type="KEGG" id="bvk:117235984"/>
<gene>
    <name evidence="7" type="primary">LOC117235984</name>
</gene>
<evidence type="ECO:0000259" key="4">
    <source>
        <dbReference type="Pfam" id="PF10254"/>
    </source>
</evidence>
<dbReference type="Proteomes" id="UP000504631">
    <property type="component" value="Unplaced"/>
</dbReference>
<feature type="domain" description="Phosphofurin acidic cluster sorting protein 1/2 N-terminal C2" evidence="5">
    <location>
        <begin position="56"/>
        <end position="200"/>
    </location>
</feature>
<name>A0A6J3KN15_9HYME</name>
<organism evidence="6 7">
    <name type="scientific">Bombus vosnesenskii</name>
    <dbReference type="NCBI Taxonomy" id="207650"/>
    <lineage>
        <taxon>Eukaryota</taxon>
        <taxon>Metazoa</taxon>
        <taxon>Ecdysozoa</taxon>
        <taxon>Arthropoda</taxon>
        <taxon>Hexapoda</taxon>
        <taxon>Insecta</taxon>
        <taxon>Pterygota</taxon>
        <taxon>Neoptera</taxon>
        <taxon>Endopterygota</taxon>
        <taxon>Hymenoptera</taxon>
        <taxon>Apocrita</taxon>
        <taxon>Aculeata</taxon>
        <taxon>Apoidea</taxon>
        <taxon>Anthophila</taxon>
        <taxon>Apidae</taxon>
        <taxon>Bombus</taxon>
        <taxon>Pyrobombus</taxon>
    </lineage>
</organism>
<accession>A0A6J3KN15</accession>
<evidence type="ECO:0000256" key="2">
    <source>
        <dbReference type="ARBA" id="ARBA00022553"/>
    </source>
</evidence>
<feature type="compositionally biased region" description="Basic and acidic residues" evidence="3">
    <location>
        <begin position="428"/>
        <end position="449"/>
    </location>
</feature>
<keyword evidence="6" id="KW-1185">Reference proteome</keyword>
<dbReference type="RefSeq" id="XP_033354425.1">
    <property type="nucleotide sequence ID" value="XM_033498534.1"/>
</dbReference>
<dbReference type="AlphaFoldDB" id="A0A6J3KN15"/>
<dbReference type="Pfam" id="PF10254">
    <property type="entry name" value="Pacs-1"/>
    <property type="match status" value="1"/>
</dbReference>
<dbReference type="GO" id="GO:0072659">
    <property type="term" value="P:protein localization to plasma membrane"/>
    <property type="evidence" value="ECO:0007669"/>
    <property type="project" value="TreeGrafter"/>
</dbReference>
<feature type="region of interest" description="Disordered" evidence="3">
    <location>
        <begin position="201"/>
        <end position="255"/>
    </location>
</feature>
<keyword evidence="2" id="KW-0597">Phosphoprotein</keyword>
<feature type="region of interest" description="Disordered" evidence="3">
    <location>
        <begin position="314"/>
        <end position="333"/>
    </location>
</feature>
<feature type="compositionally biased region" description="Pro residues" evidence="3">
    <location>
        <begin position="700"/>
        <end position="711"/>
    </location>
</feature>
<comment type="similarity">
    <text evidence="1">Belongs to the PACS family.</text>
</comment>
<evidence type="ECO:0000259" key="5">
    <source>
        <dbReference type="Pfam" id="PF25332"/>
    </source>
</evidence>
<dbReference type="InterPro" id="IPR019381">
    <property type="entry name" value="PACS1/2_C"/>
</dbReference>
<feature type="compositionally biased region" description="Acidic residues" evidence="3">
    <location>
        <begin position="217"/>
        <end position="234"/>
    </location>
</feature>
<dbReference type="CTD" id="42843"/>
<evidence type="ECO:0000313" key="6">
    <source>
        <dbReference type="Proteomes" id="UP000504631"/>
    </source>
</evidence>
<feature type="compositionally biased region" description="Basic and acidic residues" evidence="3">
    <location>
        <begin position="374"/>
        <end position="415"/>
    </location>
</feature>
<protein>
    <submittedName>
        <fullName evidence="7">Phosphofurin acidic cluster sorting protein 2 isoform X1</fullName>
    </submittedName>
</protein>
<evidence type="ECO:0000313" key="7">
    <source>
        <dbReference type="RefSeq" id="XP_033354425.1"/>
    </source>
</evidence>
<evidence type="ECO:0000256" key="1">
    <source>
        <dbReference type="ARBA" id="ARBA00008590"/>
    </source>
</evidence>
<proteinExistence type="inferred from homology"/>
<sequence length="872" mass="96974">MAERTKTTAPATRPVPMKLFASWEVDCTAPNCIPRIMEERKRSSVRIMRGKVAKNCKWLCSLTLTRLVILRPLGSDLTSISIAVKMQSSKRTLRSNEMAIPTGGMLDTELELQFALQYPHFLKRDGNKLLIQLQRRKRYKNRTMLGYKTLAEGVINMAQVLQKQMDLELELVSDKAEKYGGHSVVLARVSVVALSSQPVDQDKRLMNDPNERLCPEYSDEEEEFSSEGEAEGSDSEPTLEMGHRRKTRAKIPPNARQRNLKQKFIALLKRRFRVSEDLDQDQEEIGQKLSDSLTGFVKGAEMEIEELFDELENFSDSGPELDTMSVSSTPKPSLRPFFSSSRSLLAPPHSVVTNEETGNTAATAIGQQSAGQPAKEKQRIGHTTPERGVDRQSDDSSRRADSDSHPENWTDHEANDPPNYVTGSPPKSEQHNKAENTDKRSRLFTRDRGVPATNKSKKHSLSVDLKPPADLNSSEPRKALVEQLSRVLPDDSLPDAVSLVSLADPGAAVLATRLQERNHRVLTTASPADIRATFTCLVTRIQKFCNSSAKPPAPIKVVIAGGDGFVNAVLRHYVDQLSFRPQSYLKFFVVPLGSNTLSKYLGSIDAKYSMLFGDEWKELLEREGGGASEGAARVSEYLASAGTTLLLPIAEAMVTYRETDDSSQIFIPFINDVRVGCPDSSSSASVDLEESNVTMSGSPPSLPPPALPVPLPGRLTPPSSPNVGQPTREGWEPVELQLDYWSKQTQGEKGKNTLRQAFRALHVQRLPPLGETPGHYLSMNYTTKEKKQKIMRLGKKKEKEKENEPKSQTVEGVTRLICSAKTHNIPLRVSIDGTEWYGVKFFQLSAQWQTHIKTFPIAMLEYSPQQQAANPT</sequence>